<name>W8EA95_LOCMI</name>
<reference evidence="7" key="1">
    <citation type="submission" date="2013-11" db="EMBL/GenBank/DDBJ databases">
        <title>Molecular and Functional Characterization of cDNAs Putatively Encoding Carboxylesterases from the Migratory Locust, Locusta migratoria.</title>
        <authorList>
            <person name="Zhang J."/>
            <person name="Li D."/>
            <person name="Ge P."/>
            <person name="Guo Y."/>
            <person name="Zhu K.Y."/>
            <person name="Ma E."/>
            <person name="Zhang J."/>
        </authorList>
    </citation>
    <scope>NUCLEOTIDE SEQUENCE</scope>
</reference>
<keyword evidence="4" id="KW-0325">Glycoprotein</keyword>
<keyword evidence="3 5" id="KW-0378">Hydrolase</keyword>
<evidence type="ECO:0000256" key="2">
    <source>
        <dbReference type="ARBA" id="ARBA00022487"/>
    </source>
</evidence>
<dbReference type="EMBL" id="KF849387">
    <property type="protein sequence ID" value="AHJ81350.1"/>
    <property type="molecule type" value="mRNA"/>
</dbReference>
<organism evidence="7">
    <name type="scientific">Locusta migratoria</name>
    <name type="common">Migratory locust</name>
    <dbReference type="NCBI Taxonomy" id="7004"/>
    <lineage>
        <taxon>Eukaryota</taxon>
        <taxon>Metazoa</taxon>
        <taxon>Ecdysozoa</taxon>
        <taxon>Arthropoda</taxon>
        <taxon>Hexapoda</taxon>
        <taxon>Insecta</taxon>
        <taxon>Pterygota</taxon>
        <taxon>Neoptera</taxon>
        <taxon>Polyneoptera</taxon>
        <taxon>Orthoptera</taxon>
        <taxon>Caelifera</taxon>
        <taxon>Acrididea</taxon>
        <taxon>Acridomorpha</taxon>
        <taxon>Acridoidea</taxon>
        <taxon>Acrididae</taxon>
        <taxon>Oedipodinae</taxon>
        <taxon>Locusta</taxon>
    </lineage>
</organism>
<sequence length="502" mass="56243">MKPWMGVWNAENYGSPCIQYVFTVNPKQPRIVGDENCLHLNVFTPKLPSADNPSLLDVFVYIHGGGFMSGAGSYYGPEHLMDRDVVVVTFNYRLGIIGFLSMENELLPGNNGLKDQSMALSWIKKNIKVFGGNPESITISGTSAGGASVHFHYLSPHSKGLFQKGMSFSGSTLVPWAITEGAKEKSDKLVSLVGCDAPDHKDILKCLKSRPARQLVEMTKHFQVWRYNPFTPFGPTVEVTGRNPFLSKHPAHLIAEGSVQDLPWLTSITTEEGNYPAADFVTKEDAMKELDARFEELSAYLLDYNYTATQEMHHEIGKKVRKYYLGHKKISTNTAAEIIKLFGDRIFVVDVERAARLQAGVNKSPVYFYVFGYRGKYSFSQTMSETDIDLGVSHADDITYIMNVNDQFGITPLETEGDRKMMNIMLDMCINFSKTGNPAPLMKLKWPTVKYNSKNIDFIRISSSENISSDSSADLGNCEFWDSLGIQEPQIKLKIKQPQDEL</sequence>
<keyword evidence="2" id="KW-0719">Serine esterase</keyword>
<dbReference type="InterPro" id="IPR002018">
    <property type="entry name" value="CarbesteraseB"/>
</dbReference>
<dbReference type="Pfam" id="PF00135">
    <property type="entry name" value="COesterase"/>
    <property type="match status" value="1"/>
</dbReference>
<dbReference type="PANTHER" id="PTHR43142:SF1">
    <property type="entry name" value="CARBOXYLIC ESTER HYDROLASE"/>
    <property type="match status" value="1"/>
</dbReference>
<feature type="domain" description="Carboxylesterase type B" evidence="6">
    <location>
        <begin position="2"/>
        <end position="481"/>
    </location>
</feature>
<evidence type="ECO:0000259" key="6">
    <source>
        <dbReference type="Pfam" id="PF00135"/>
    </source>
</evidence>
<dbReference type="PROSITE" id="PS00122">
    <property type="entry name" value="CARBOXYLESTERASE_B_1"/>
    <property type="match status" value="1"/>
</dbReference>
<evidence type="ECO:0000256" key="5">
    <source>
        <dbReference type="RuleBase" id="RU361235"/>
    </source>
</evidence>
<evidence type="ECO:0000256" key="3">
    <source>
        <dbReference type="ARBA" id="ARBA00022801"/>
    </source>
</evidence>
<dbReference type="EC" id="3.1.1.-" evidence="5"/>
<dbReference type="Gene3D" id="3.40.50.1820">
    <property type="entry name" value="alpha/beta hydrolase"/>
    <property type="match status" value="1"/>
</dbReference>
<accession>W8EA95</accession>
<evidence type="ECO:0000256" key="1">
    <source>
        <dbReference type="ARBA" id="ARBA00005964"/>
    </source>
</evidence>
<evidence type="ECO:0000313" key="7">
    <source>
        <dbReference type="EMBL" id="AHJ81350.1"/>
    </source>
</evidence>
<proteinExistence type="evidence at transcript level"/>
<dbReference type="InterPro" id="IPR029058">
    <property type="entry name" value="AB_hydrolase_fold"/>
</dbReference>
<dbReference type="ESTHER" id="locmi-w8ea95">
    <property type="family name" value="Carb_B_Arthropoda"/>
</dbReference>
<dbReference type="PANTHER" id="PTHR43142">
    <property type="entry name" value="CARBOXYLIC ESTER HYDROLASE"/>
    <property type="match status" value="1"/>
</dbReference>
<protein>
    <recommendedName>
        <fullName evidence="5">Carboxylic ester hydrolase</fullName>
        <ecNumber evidence="5">3.1.1.-</ecNumber>
    </recommendedName>
</protein>
<dbReference type="InterPro" id="IPR019826">
    <property type="entry name" value="Carboxylesterase_B_AS"/>
</dbReference>
<dbReference type="SUPFAM" id="SSF53474">
    <property type="entry name" value="alpha/beta-Hydrolases"/>
    <property type="match status" value="1"/>
</dbReference>
<dbReference type="GO" id="GO:0052689">
    <property type="term" value="F:carboxylic ester hydrolase activity"/>
    <property type="evidence" value="ECO:0007669"/>
    <property type="project" value="UniProtKB-KW"/>
</dbReference>
<dbReference type="AlphaFoldDB" id="W8EA95"/>
<evidence type="ECO:0000256" key="4">
    <source>
        <dbReference type="ARBA" id="ARBA00023180"/>
    </source>
</evidence>
<comment type="similarity">
    <text evidence="1 5">Belongs to the type-B carboxylesterase/lipase family.</text>
</comment>